<name>A0ABR2G8Q1_9ROSI</name>
<proteinExistence type="predicted"/>
<keyword evidence="2" id="KW-1185">Reference proteome</keyword>
<protein>
    <recommendedName>
        <fullName evidence="3">DUF4283 domain-containing protein</fullName>
    </recommendedName>
</protein>
<accession>A0ABR2G8Q1</accession>
<evidence type="ECO:0000313" key="2">
    <source>
        <dbReference type="Proteomes" id="UP001472677"/>
    </source>
</evidence>
<comment type="caution">
    <text evidence="1">The sequence shown here is derived from an EMBL/GenBank/DDBJ whole genome shotgun (WGS) entry which is preliminary data.</text>
</comment>
<dbReference type="Proteomes" id="UP001472677">
    <property type="component" value="Unassembled WGS sequence"/>
</dbReference>
<sequence length="247" mass="27573">MVAKGRPMDGEKKVFKLVLSSARLWSWMKIALWMNQSRSISISEKHPSNLIVWVRLSGLLYRYYSKVLFMRIAHIVGKVIKVDYNTQAGKRVQEQKKGSRFGAFQVDDMMEGAHGEIFHQECNLSGFKPEHKAKKSGALKTDKDGMNVVPLVASEATKVVHHTVSRGNGNHGAISIVESGYEANVGASTRGGKGRRSISKAIGENTSEHLDVVMEQLYDDDGEFLDSSLDPLHRVVDRVLPDHELEQ</sequence>
<organism evidence="1 2">
    <name type="scientific">Hibiscus sabdariffa</name>
    <name type="common">roselle</name>
    <dbReference type="NCBI Taxonomy" id="183260"/>
    <lineage>
        <taxon>Eukaryota</taxon>
        <taxon>Viridiplantae</taxon>
        <taxon>Streptophyta</taxon>
        <taxon>Embryophyta</taxon>
        <taxon>Tracheophyta</taxon>
        <taxon>Spermatophyta</taxon>
        <taxon>Magnoliopsida</taxon>
        <taxon>eudicotyledons</taxon>
        <taxon>Gunneridae</taxon>
        <taxon>Pentapetalae</taxon>
        <taxon>rosids</taxon>
        <taxon>malvids</taxon>
        <taxon>Malvales</taxon>
        <taxon>Malvaceae</taxon>
        <taxon>Malvoideae</taxon>
        <taxon>Hibiscus</taxon>
    </lineage>
</organism>
<evidence type="ECO:0000313" key="1">
    <source>
        <dbReference type="EMBL" id="KAK8596843.1"/>
    </source>
</evidence>
<evidence type="ECO:0008006" key="3">
    <source>
        <dbReference type="Google" id="ProtNLM"/>
    </source>
</evidence>
<dbReference type="EMBL" id="JBBPBM010000002">
    <property type="protein sequence ID" value="KAK8596843.1"/>
    <property type="molecule type" value="Genomic_DNA"/>
</dbReference>
<gene>
    <name evidence="1" type="ORF">V6N12_065322</name>
</gene>
<reference evidence="1 2" key="1">
    <citation type="journal article" date="2024" name="G3 (Bethesda)">
        <title>Genome assembly of Hibiscus sabdariffa L. provides insights into metabolisms of medicinal natural products.</title>
        <authorList>
            <person name="Kim T."/>
        </authorList>
    </citation>
    <scope>NUCLEOTIDE SEQUENCE [LARGE SCALE GENOMIC DNA]</scope>
    <source>
        <strain evidence="1">TK-2024</strain>
        <tissue evidence="1">Old leaves</tissue>
    </source>
</reference>